<dbReference type="HAMAP" id="MF_00382">
    <property type="entry name" value="Ribosomal_bL20"/>
    <property type="match status" value="1"/>
</dbReference>
<evidence type="ECO:0000256" key="4">
    <source>
        <dbReference type="ARBA" id="ARBA00022980"/>
    </source>
</evidence>
<dbReference type="GO" id="GO:0019843">
    <property type="term" value="F:rRNA binding"/>
    <property type="evidence" value="ECO:0007669"/>
    <property type="project" value="UniProtKB-UniRule"/>
</dbReference>
<evidence type="ECO:0000256" key="6">
    <source>
        <dbReference type="ARBA" id="ARBA00035172"/>
    </source>
</evidence>
<dbReference type="PRINTS" id="PR00062">
    <property type="entry name" value="RIBOSOMALL20"/>
</dbReference>
<dbReference type="AlphaFoldDB" id="A0A2M6RA35"/>
<evidence type="ECO:0000256" key="1">
    <source>
        <dbReference type="ARBA" id="ARBA00007698"/>
    </source>
</evidence>
<dbReference type="Pfam" id="PF00453">
    <property type="entry name" value="Ribosomal_L20"/>
    <property type="match status" value="1"/>
</dbReference>
<dbReference type="CDD" id="cd07026">
    <property type="entry name" value="Ribosomal_L20"/>
    <property type="match status" value="1"/>
</dbReference>
<organism evidence="9 10">
    <name type="scientific">Candidatus Berkelbacteria bacterium CG10_big_fil_rev_8_21_14_0_10_43_14</name>
    <dbReference type="NCBI Taxonomy" id="1974515"/>
    <lineage>
        <taxon>Bacteria</taxon>
        <taxon>Candidatus Berkelbacteria</taxon>
    </lineage>
</organism>
<keyword evidence="5 7" id="KW-0687">Ribonucleoprotein</keyword>
<dbReference type="Gene3D" id="6.10.160.10">
    <property type="match status" value="1"/>
</dbReference>
<dbReference type="InterPro" id="IPR035566">
    <property type="entry name" value="Ribosomal_protein_bL20_C"/>
</dbReference>
<evidence type="ECO:0000256" key="8">
    <source>
        <dbReference type="RuleBase" id="RU000560"/>
    </source>
</evidence>
<name>A0A2M6RA35_9BACT</name>
<dbReference type="InterPro" id="IPR049946">
    <property type="entry name" value="RIBOSOMAL_L20_CS"/>
</dbReference>
<dbReference type="InterPro" id="IPR005813">
    <property type="entry name" value="Ribosomal_bL20"/>
</dbReference>
<dbReference type="GO" id="GO:0005840">
    <property type="term" value="C:ribosome"/>
    <property type="evidence" value="ECO:0007669"/>
    <property type="project" value="UniProtKB-KW"/>
</dbReference>
<dbReference type="PROSITE" id="PS00937">
    <property type="entry name" value="RIBOSOMAL_L20"/>
    <property type="match status" value="1"/>
</dbReference>
<dbReference type="Gene3D" id="1.10.1900.20">
    <property type="entry name" value="Ribosomal protein L20"/>
    <property type="match status" value="1"/>
</dbReference>
<keyword evidence="4 7" id="KW-0689">Ribosomal protein</keyword>
<dbReference type="GO" id="GO:0006412">
    <property type="term" value="P:translation"/>
    <property type="evidence" value="ECO:0007669"/>
    <property type="project" value="InterPro"/>
</dbReference>
<dbReference type="NCBIfam" id="TIGR01032">
    <property type="entry name" value="rplT_bact"/>
    <property type="match status" value="1"/>
</dbReference>
<evidence type="ECO:0000256" key="3">
    <source>
        <dbReference type="ARBA" id="ARBA00022884"/>
    </source>
</evidence>
<dbReference type="Proteomes" id="UP000231162">
    <property type="component" value="Unassembled WGS sequence"/>
</dbReference>
<dbReference type="GO" id="GO:0003735">
    <property type="term" value="F:structural constituent of ribosome"/>
    <property type="evidence" value="ECO:0007669"/>
    <property type="project" value="InterPro"/>
</dbReference>
<dbReference type="EMBL" id="PEZX01000032">
    <property type="protein sequence ID" value="PIS06851.1"/>
    <property type="molecule type" value="Genomic_DNA"/>
</dbReference>
<comment type="similarity">
    <text evidence="1 7 8">Belongs to the bacterial ribosomal protein bL20 family.</text>
</comment>
<dbReference type="FunFam" id="1.10.1900.20:FF:000001">
    <property type="entry name" value="50S ribosomal protein L20"/>
    <property type="match status" value="1"/>
</dbReference>
<accession>A0A2M6RA35</accession>
<keyword evidence="3 7" id="KW-0694">RNA-binding</keyword>
<evidence type="ECO:0000256" key="2">
    <source>
        <dbReference type="ARBA" id="ARBA00022730"/>
    </source>
</evidence>
<sequence length="116" mass="13658">MPRVKRGVTTKRRHKKLLAQTKGFKHGRKNIFRLARQALIRAKTYSYRDRRVKKRDFRSLWIIRINAAARTHDLSYRAFMHGLSKLAITLDRKTLAHLAAHEPKEFEALVNKVKAL</sequence>
<proteinExistence type="inferred from homology"/>
<dbReference type="SUPFAM" id="SSF74731">
    <property type="entry name" value="Ribosomal protein L20"/>
    <property type="match status" value="1"/>
</dbReference>
<comment type="function">
    <text evidence="7 8">Binds directly to 23S ribosomal RNA and is necessary for the in vitro assembly process of the 50S ribosomal subunit. It is not involved in the protein synthesizing functions of that subunit.</text>
</comment>
<dbReference type="PANTHER" id="PTHR10986">
    <property type="entry name" value="39S RIBOSOMAL PROTEIN L20"/>
    <property type="match status" value="1"/>
</dbReference>
<evidence type="ECO:0000313" key="10">
    <source>
        <dbReference type="Proteomes" id="UP000231162"/>
    </source>
</evidence>
<evidence type="ECO:0000313" key="9">
    <source>
        <dbReference type="EMBL" id="PIS06851.1"/>
    </source>
</evidence>
<keyword evidence="2 7" id="KW-0699">rRNA-binding</keyword>
<dbReference type="GO" id="GO:0000027">
    <property type="term" value="P:ribosomal large subunit assembly"/>
    <property type="evidence" value="ECO:0007669"/>
    <property type="project" value="UniProtKB-UniRule"/>
</dbReference>
<reference evidence="10" key="1">
    <citation type="submission" date="2017-09" db="EMBL/GenBank/DDBJ databases">
        <title>Depth-based differentiation of microbial function through sediment-hosted aquifers and enrichment of novel symbionts in the deep terrestrial subsurface.</title>
        <authorList>
            <person name="Probst A.J."/>
            <person name="Ladd B."/>
            <person name="Jarett J.K."/>
            <person name="Geller-Mcgrath D.E."/>
            <person name="Sieber C.M.K."/>
            <person name="Emerson J.B."/>
            <person name="Anantharaman K."/>
            <person name="Thomas B.C."/>
            <person name="Malmstrom R."/>
            <person name="Stieglmeier M."/>
            <person name="Klingl A."/>
            <person name="Woyke T."/>
            <person name="Ryan C.M."/>
            <person name="Banfield J.F."/>
        </authorList>
    </citation>
    <scope>NUCLEOTIDE SEQUENCE [LARGE SCALE GENOMIC DNA]</scope>
</reference>
<protein>
    <recommendedName>
        <fullName evidence="6 7">Large ribosomal subunit protein bL20</fullName>
    </recommendedName>
</protein>
<gene>
    <name evidence="7" type="primary">rplT</name>
    <name evidence="9" type="ORF">COT79_02470</name>
</gene>
<evidence type="ECO:0000256" key="7">
    <source>
        <dbReference type="HAMAP-Rule" id="MF_00382"/>
    </source>
</evidence>
<dbReference type="GO" id="GO:1990904">
    <property type="term" value="C:ribonucleoprotein complex"/>
    <property type="evidence" value="ECO:0007669"/>
    <property type="project" value="UniProtKB-KW"/>
</dbReference>
<comment type="caution">
    <text evidence="9">The sequence shown here is derived from an EMBL/GenBank/DDBJ whole genome shotgun (WGS) entry which is preliminary data.</text>
</comment>
<evidence type="ECO:0000256" key="5">
    <source>
        <dbReference type="ARBA" id="ARBA00023274"/>
    </source>
</evidence>